<feature type="transmembrane region" description="Helical" evidence="8">
    <location>
        <begin position="6"/>
        <end position="24"/>
    </location>
</feature>
<feature type="transmembrane region" description="Helical" evidence="8">
    <location>
        <begin position="326"/>
        <end position="346"/>
    </location>
</feature>
<keyword evidence="3 7" id="KW-0812">Transmembrane</keyword>
<feature type="transmembrane region" description="Helical" evidence="8">
    <location>
        <begin position="240"/>
        <end position="261"/>
    </location>
</feature>
<dbReference type="PRINTS" id="PR01437">
    <property type="entry name" value="NUOXDRDTASE4"/>
</dbReference>
<feature type="transmembrane region" description="Helical" evidence="8">
    <location>
        <begin position="474"/>
        <end position="498"/>
    </location>
</feature>
<keyword evidence="11" id="KW-1185">Reference proteome</keyword>
<evidence type="ECO:0000256" key="4">
    <source>
        <dbReference type="ARBA" id="ARBA00022989"/>
    </source>
</evidence>
<feature type="transmembrane region" description="Helical" evidence="8">
    <location>
        <begin position="299"/>
        <end position="320"/>
    </location>
</feature>
<evidence type="ECO:0000256" key="1">
    <source>
        <dbReference type="ARBA" id="ARBA00004651"/>
    </source>
</evidence>
<feature type="transmembrane region" description="Helical" evidence="8">
    <location>
        <begin position="132"/>
        <end position="152"/>
    </location>
</feature>
<feature type="transmembrane region" description="Helical" evidence="8">
    <location>
        <begin position="518"/>
        <end position="540"/>
    </location>
</feature>
<keyword evidence="2" id="KW-1003">Cell membrane</keyword>
<evidence type="ECO:0000256" key="6">
    <source>
        <dbReference type="ARBA" id="ARBA00023136"/>
    </source>
</evidence>
<feature type="transmembrane region" description="Helical" evidence="8">
    <location>
        <begin position="380"/>
        <end position="400"/>
    </location>
</feature>
<reference evidence="10 11" key="1">
    <citation type="submission" date="2016-03" db="EMBL/GenBank/DDBJ databases">
        <title>Niastella vici sp. nov., isolated from farmland soil.</title>
        <authorList>
            <person name="Chen L."/>
            <person name="Wang D."/>
            <person name="Yang S."/>
            <person name="Wang G."/>
        </authorList>
    </citation>
    <scope>NUCLEOTIDE SEQUENCE [LARGE SCALE GENOMIC DNA]</scope>
    <source>
        <strain evidence="10 11">DJ57</strain>
    </source>
</reference>
<organism evidence="10 11">
    <name type="scientific">Niastella vici</name>
    <dbReference type="NCBI Taxonomy" id="1703345"/>
    <lineage>
        <taxon>Bacteria</taxon>
        <taxon>Pseudomonadati</taxon>
        <taxon>Bacteroidota</taxon>
        <taxon>Chitinophagia</taxon>
        <taxon>Chitinophagales</taxon>
        <taxon>Chitinophagaceae</taxon>
        <taxon>Niastella</taxon>
    </lineage>
</organism>
<dbReference type="GO" id="GO:0008137">
    <property type="term" value="F:NADH dehydrogenase (ubiquinone) activity"/>
    <property type="evidence" value="ECO:0007669"/>
    <property type="project" value="InterPro"/>
</dbReference>
<evidence type="ECO:0000313" key="11">
    <source>
        <dbReference type="Proteomes" id="UP000192796"/>
    </source>
</evidence>
<dbReference type="Proteomes" id="UP000192796">
    <property type="component" value="Unassembled WGS sequence"/>
</dbReference>
<dbReference type="AlphaFoldDB" id="A0A1V9G593"/>
<dbReference type="PANTHER" id="PTHR42682">
    <property type="entry name" value="HYDROGENASE-4 COMPONENT F"/>
    <property type="match status" value="1"/>
</dbReference>
<dbReference type="GO" id="GO:0042773">
    <property type="term" value="P:ATP synthesis coupled electron transport"/>
    <property type="evidence" value="ECO:0007669"/>
    <property type="project" value="InterPro"/>
</dbReference>
<dbReference type="EMBL" id="LVYD01000013">
    <property type="protein sequence ID" value="OQP65724.1"/>
    <property type="molecule type" value="Genomic_DNA"/>
</dbReference>
<comment type="caution">
    <text evidence="10">The sequence shown here is derived from an EMBL/GenBank/DDBJ whole genome shotgun (WGS) entry which is preliminary data.</text>
</comment>
<name>A0A1V9G593_9BACT</name>
<keyword evidence="6 8" id="KW-0472">Membrane</keyword>
<feature type="transmembrane region" description="Helical" evidence="8">
    <location>
        <begin position="645"/>
        <end position="664"/>
    </location>
</feature>
<feature type="transmembrane region" description="Helical" evidence="8">
    <location>
        <begin position="420"/>
        <end position="453"/>
    </location>
</feature>
<dbReference type="GO" id="GO:0005886">
    <property type="term" value="C:plasma membrane"/>
    <property type="evidence" value="ECO:0007669"/>
    <property type="project" value="UniProtKB-SubCell"/>
</dbReference>
<dbReference type="Pfam" id="PF00361">
    <property type="entry name" value="Proton_antipo_M"/>
    <property type="match status" value="1"/>
</dbReference>
<feature type="transmembrane region" description="Helical" evidence="8">
    <location>
        <begin position="109"/>
        <end position="126"/>
    </location>
</feature>
<feature type="transmembrane region" description="Helical" evidence="8">
    <location>
        <begin position="267"/>
        <end position="287"/>
    </location>
</feature>
<comment type="subcellular location">
    <subcellularLocation>
        <location evidence="1">Cell membrane</location>
        <topology evidence="1">Multi-pass membrane protein</topology>
    </subcellularLocation>
    <subcellularLocation>
        <location evidence="7">Membrane</location>
        <topology evidence="7">Multi-pass membrane protein</topology>
    </subcellularLocation>
</comment>
<dbReference type="GO" id="GO:0016491">
    <property type="term" value="F:oxidoreductase activity"/>
    <property type="evidence" value="ECO:0007669"/>
    <property type="project" value="UniProtKB-KW"/>
</dbReference>
<evidence type="ECO:0000313" key="10">
    <source>
        <dbReference type="EMBL" id="OQP65724.1"/>
    </source>
</evidence>
<dbReference type="InterPro" id="IPR052175">
    <property type="entry name" value="ComplexI-like_HydComp"/>
</dbReference>
<feature type="transmembrane region" description="Helical" evidence="8">
    <location>
        <begin position="164"/>
        <end position="186"/>
    </location>
</feature>
<evidence type="ECO:0000256" key="8">
    <source>
        <dbReference type="SAM" id="Phobius"/>
    </source>
</evidence>
<dbReference type="InterPro" id="IPR003918">
    <property type="entry name" value="NADH_UbQ_OxRdtase"/>
</dbReference>
<dbReference type="STRING" id="1703345.A3860_14060"/>
<gene>
    <name evidence="10" type="ORF">A3860_14060</name>
</gene>
<protein>
    <recommendedName>
        <fullName evidence="9">NADH:quinone oxidoreductase/Mrp antiporter transmembrane domain-containing protein</fullName>
    </recommendedName>
</protein>
<dbReference type="RefSeq" id="WP_081145564.1">
    <property type="nucleotide sequence ID" value="NZ_LVYD01000013.1"/>
</dbReference>
<accession>A0A1V9G593</accession>
<keyword evidence="5" id="KW-0560">Oxidoreductase</keyword>
<evidence type="ECO:0000256" key="5">
    <source>
        <dbReference type="ARBA" id="ARBA00023002"/>
    </source>
</evidence>
<dbReference type="OrthoDB" id="9807568at2"/>
<feature type="transmembrane region" description="Helical" evidence="8">
    <location>
        <begin position="206"/>
        <end position="228"/>
    </location>
</feature>
<feature type="transmembrane region" description="Helical" evidence="8">
    <location>
        <begin position="31"/>
        <end position="48"/>
    </location>
</feature>
<proteinExistence type="predicted"/>
<evidence type="ECO:0000256" key="2">
    <source>
        <dbReference type="ARBA" id="ARBA00022475"/>
    </source>
</evidence>
<dbReference type="InterPro" id="IPR001750">
    <property type="entry name" value="ND/Mrp_TM"/>
</dbReference>
<keyword evidence="4 8" id="KW-1133">Transmembrane helix</keyword>
<evidence type="ECO:0000259" key="9">
    <source>
        <dbReference type="Pfam" id="PF00361"/>
    </source>
</evidence>
<evidence type="ECO:0000256" key="3">
    <source>
        <dbReference type="ARBA" id="ARBA00022692"/>
    </source>
</evidence>
<dbReference type="PANTHER" id="PTHR42682:SF3">
    <property type="entry name" value="FORMATE HYDROGENLYASE SUBUNIT 3-RELATED"/>
    <property type="match status" value="1"/>
</dbReference>
<feature type="transmembrane region" description="Helical" evidence="8">
    <location>
        <begin position="76"/>
        <end position="97"/>
    </location>
</feature>
<evidence type="ECO:0000256" key="7">
    <source>
        <dbReference type="RuleBase" id="RU000320"/>
    </source>
</evidence>
<feature type="domain" description="NADH:quinone oxidoreductase/Mrp antiporter transmembrane" evidence="9">
    <location>
        <begin position="130"/>
        <end position="410"/>
    </location>
</feature>
<sequence>MTESLFFISILLLVAGIISIPLLPHYLRARVNFIFVFLIAIASCVPAVKVLSGDCIDIITCKTNVFGNIIFHLDRLSSWFILIINLTCINGAFYGIGYMQPYHQQRSNLSMHWMLYLLFQSSMLWVCMAQNGLAFLIVWELMSLSSFLLVIFEHQNKSTLKAGINYLVQMHIGVLFLTTAFIWVYFSEGSFEFSSIKNFFSSHSNLGLFLLFFIGFGIKAEFIPLHSWLPQAHPAAPSHISGVMSGVIVKLGIYGIFRIVLLLRQDFTIIGEIVIVISVLTGLYGVLNAAVLRDYKRMLAYCTIENIGIIGIGIGLGLIGMGNGNMLLQILGFTAALLHTLNHSLFKSLLFFNAGFVHQQTQTTDMEKLGGLIHTMPQSAMLFLMGALAISGLPPFNGFVSEFLLYSSLITGINSIGNTYVILMVSSLTGLAIIGGISMLTFTKSFGTIFLGVPRTYFHQRPREAGWIMRLPQYFILAIMLSIGLLPQLYLSIVQGIVSSFTPSVTSINEVMPASLLGSISAIGKFTLLFILLLILIYFIRTRVTRSHPVSVDSTWRCGYTAPSPRMQYSGKSYSNSLGKLLSFVVIEKKKYKKIQVNEIFPAERKYSSNYNDFFMTRIFNRTVSQLLYFLDYFQFIQNGKIQSYILYGIFFIVLVFLGTIFNII</sequence>